<evidence type="ECO:0000256" key="8">
    <source>
        <dbReference type="ARBA" id="ARBA00023136"/>
    </source>
</evidence>
<dbReference type="Pfam" id="PF07963">
    <property type="entry name" value="N_methyl"/>
    <property type="match status" value="1"/>
</dbReference>
<dbReference type="NCBIfam" id="TIGR01707">
    <property type="entry name" value="gspI"/>
    <property type="match status" value="1"/>
</dbReference>
<evidence type="ECO:0000256" key="6">
    <source>
        <dbReference type="ARBA" id="ARBA00022692"/>
    </source>
</evidence>
<sequence>MKKQAGMTLIEVMVALAVFALAGLAVMQATLQQTRQLGRMEEKTLAGLAGG</sequence>
<comment type="PTM">
    <text evidence="9">Cleaved by prepilin peptidase.</text>
</comment>
<keyword evidence="6" id="KW-0812">Transmembrane</keyword>
<keyword evidence="5 9" id="KW-0997">Cell inner membrane</keyword>
<comment type="similarity">
    <text evidence="2 9">Belongs to the GSP I family.</text>
</comment>
<evidence type="ECO:0000313" key="10">
    <source>
        <dbReference type="EMBL" id="STV82313.1"/>
    </source>
</evidence>
<reference evidence="10 11" key="1">
    <citation type="submission" date="2018-06" db="EMBL/GenBank/DDBJ databases">
        <authorList>
            <consortium name="Pathogen Informatics"/>
            <person name="Doyle S."/>
        </authorList>
    </citation>
    <scope>NUCLEOTIDE SEQUENCE [LARGE SCALE GENOMIC DNA]</scope>
    <source>
        <strain evidence="10 11">NCTC11685</strain>
    </source>
</reference>
<evidence type="ECO:0000256" key="5">
    <source>
        <dbReference type="ARBA" id="ARBA00022519"/>
    </source>
</evidence>
<dbReference type="EMBL" id="UGMS01000001">
    <property type="protein sequence ID" value="STV82313.1"/>
    <property type="molecule type" value="Genomic_DNA"/>
</dbReference>
<evidence type="ECO:0000256" key="4">
    <source>
        <dbReference type="ARBA" id="ARBA00022481"/>
    </source>
</evidence>
<dbReference type="PANTHER" id="PTHR38779:SF2">
    <property type="entry name" value="TYPE II SECRETION SYSTEM PROTEIN I-RELATED"/>
    <property type="match status" value="1"/>
</dbReference>
<dbReference type="GO" id="GO:0015628">
    <property type="term" value="P:protein secretion by the type II secretion system"/>
    <property type="evidence" value="ECO:0007669"/>
    <property type="project" value="UniProtKB-UniRule"/>
</dbReference>
<dbReference type="AlphaFoldDB" id="A0A7H4N7C6"/>
<dbReference type="NCBIfam" id="TIGR02532">
    <property type="entry name" value="IV_pilin_GFxxxE"/>
    <property type="match status" value="1"/>
</dbReference>
<evidence type="ECO:0000256" key="9">
    <source>
        <dbReference type="RuleBase" id="RU368030"/>
    </source>
</evidence>
<protein>
    <recommendedName>
        <fullName evidence="9">Type II secretion system protein I</fullName>
        <shortName evidence="9">T2SS minor pseudopilin I</shortName>
    </recommendedName>
</protein>
<name>A0A7H4N7C6_9ENTR</name>
<dbReference type="InterPro" id="IPR010052">
    <property type="entry name" value="T2SS_protein-GspI"/>
</dbReference>
<evidence type="ECO:0000313" key="11">
    <source>
        <dbReference type="Proteomes" id="UP000254863"/>
    </source>
</evidence>
<keyword evidence="7" id="KW-1133">Transmembrane helix</keyword>
<dbReference type="GO" id="GO:0005886">
    <property type="term" value="C:plasma membrane"/>
    <property type="evidence" value="ECO:0007669"/>
    <property type="project" value="UniProtKB-SubCell"/>
</dbReference>
<evidence type="ECO:0000256" key="3">
    <source>
        <dbReference type="ARBA" id="ARBA00022475"/>
    </source>
</evidence>
<keyword evidence="8" id="KW-0472">Membrane</keyword>
<comment type="caution">
    <text evidence="10">The sequence shown here is derived from an EMBL/GenBank/DDBJ whole genome shotgun (WGS) entry which is preliminary data.</text>
</comment>
<evidence type="ECO:0000256" key="2">
    <source>
        <dbReference type="ARBA" id="ARBA00008358"/>
    </source>
</evidence>
<gene>
    <name evidence="10" type="ORF">NCTC11685_02970</name>
</gene>
<dbReference type="GO" id="GO:0015627">
    <property type="term" value="C:type II protein secretion system complex"/>
    <property type="evidence" value="ECO:0007669"/>
    <property type="project" value="UniProtKB-UniRule"/>
</dbReference>
<dbReference type="PANTHER" id="PTHR38779">
    <property type="entry name" value="TYPE II SECRETION SYSTEM PROTEIN I-RELATED"/>
    <property type="match status" value="1"/>
</dbReference>
<evidence type="ECO:0000256" key="1">
    <source>
        <dbReference type="ARBA" id="ARBA00004377"/>
    </source>
</evidence>
<accession>A0A7H4N7C6</accession>
<keyword evidence="4 9" id="KW-0488">Methylation</keyword>
<comment type="function">
    <text evidence="9">Component of the type II secretion system required for the energy-dependent secretion of extracellular factors such as proteases and toxins from the periplasm.</text>
</comment>
<dbReference type="PROSITE" id="PS00409">
    <property type="entry name" value="PROKAR_NTER_METHYL"/>
    <property type="match status" value="1"/>
</dbReference>
<keyword evidence="3" id="KW-1003">Cell membrane</keyword>
<comment type="subcellular location">
    <subcellularLocation>
        <location evidence="1 9">Cell inner membrane</location>
        <topology evidence="1 9">Single-pass membrane protein</topology>
    </subcellularLocation>
</comment>
<proteinExistence type="inferred from homology"/>
<comment type="subunit">
    <text evidence="9">Type II secretion is composed of four main components: the outer membrane complex, the inner membrane complex, the cytoplasmic secretion ATPase and the periplasm-spanning pseudopilus.</text>
</comment>
<organism evidence="10 11">
    <name type="scientific">Klebsiella michiganensis</name>
    <dbReference type="NCBI Taxonomy" id="1134687"/>
    <lineage>
        <taxon>Bacteria</taxon>
        <taxon>Pseudomonadati</taxon>
        <taxon>Pseudomonadota</taxon>
        <taxon>Gammaproteobacteria</taxon>
        <taxon>Enterobacterales</taxon>
        <taxon>Enterobacteriaceae</taxon>
        <taxon>Klebsiella/Raoultella group</taxon>
        <taxon>Klebsiella</taxon>
    </lineage>
</organism>
<dbReference type="InterPro" id="IPR012902">
    <property type="entry name" value="N_methyl_site"/>
</dbReference>
<dbReference type="Proteomes" id="UP000254863">
    <property type="component" value="Unassembled WGS sequence"/>
</dbReference>
<evidence type="ECO:0000256" key="7">
    <source>
        <dbReference type="ARBA" id="ARBA00022989"/>
    </source>
</evidence>